<dbReference type="Proteomes" id="UP000197019">
    <property type="component" value="Chromosome"/>
</dbReference>
<protein>
    <submittedName>
        <fullName evidence="1">Uncharacterized protein</fullName>
    </submittedName>
</protein>
<dbReference type="EMBL" id="CP022129">
    <property type="protein sequence ID" value="ASF45587.1"/>
    <property type="molecule type" value="Genomic_DNA"/>
</dbReference>
<dbReference type="RefSeq" id="WP_088618464.1">
    <property type="nucleotide sequence ID" value="NZ_CP022129.1"/>
</dbReference>
<dbReference type="KEGG" id="mpsy:CEK71_05605"/>
<reference evidence="1 2" key="1">
    <citation type="submission" date="2017-06" db="EMBL/GenBank/DDBJ databases">
        <title>Genome Sequencing of the methanotroph Methylovulum psychrotolerants str. HV10-M2 isolated from a high-altitude environment.</title>
        <authorList>
            <person name="Mateos-Rivera A."/>
        </authorList>
    </citation>
    <scope>NUCLEOTIDE SEQUENCE [LARGE SCALE GENOMIC DNA]</scope>
    <source>
        <strain evidence="1 2">HV10_M2</strain>
    </source>
</reference>
<accession>A0A1Z4BWA1</accession>
<keyword evidence="2" id="KW-1185">Reference proteome</keyword>
<evidence type="ECO:0000313" key="2">
    <source>
        <dbReference type="Proteomes" id="UP000197019"/>
    </source>
</evidence>
<sequence length="189" mass="21437">MPFKQILEYAKIHNIIVSAYVNANDWGQYSVGYVDSITNEHVRLRTLSKYGENAGFEIRLLSDIVKIEYDGKYEKKIELLNKKQGKVFNEIYPNKISSGNLFEDALKQSLEDSVVIVIWGNDPDDSLVGIVEKLDSELISVRLVNEFGEDDGLSTIKIDEINSIDFNTQSEQVRSFLYKHSALIPNSIG</sequence>
<name>A0A1Z4BWA1_9GAMM</name>
<dbReference type="AlphaFoldDB" id="A0A1Z4BWA1"/>
<evidence type="ECO:0000313" key="1">
    <source>
        <dbReference type="EMBL" id="ASF45587.1"/>
    </source>
</evidence>
<organism evidence="1 2">
    <name type="scientific">Methylovulum psychrotolerans</name>
    <dbReference type="NCBI Taxonomy" id="1704499"/>
    <lineage>
        <taxon>Bacteria</taxon>
        <taxon>Pseudomonadati</taxon>
        <taxon>Pseudomonadota</taxon>
        <taxon>Gammaproteobacteria</taxon>
        <taxon>Methylococcales</taxon>
        <taxon>Methylococcaceae</taxon>
        <taxon>Methylovulum</taxon>
    </lineage>
</organism>
<gene>
    <name evidence="1" type="ORF">CEK71_05605</name>
</gene>
<proteinExistence type="predicted"/>